<dbReference type="SUPFAM" id="SSF143631">
    <property type="entry name" value="ApbE-like"/>
    <property type="match status" value="1"/>
</dbReference>
<dbReference type="Gene3D" id="3.10.520.10">
    <property type="entry name" value="ApbE-like domains"/>
    <property type="match status" value="1"/>
</dbReference>
<sequence>MVSCTRIVCRCWRRSRNVVLRKHSFSLSPLVSQSRPWILRLWRLLALAMVAWLLHGAAQRSEFHSRTSSFDLTQARRFFPRATQVSPSEQDKEAEGVFDENGQLIGYLVNTAPQADLVIGYVGPNSVLVALDTESRVSGAELLSSGDTEAHVNAVRSDEGFWRRFVGWAPSREPMPKIDAVAGSTLTSLGIAEAVQKRLAGRVDSLRFPEPLTLKEVQALFPAAQTFRMENSRHGWYEVKSRAGAFLGFAVRTSPASDYVSGHSGPTESLVAVAPDGKTLLGVHLRRSYDTEDYVNSVREDATYLRQLTNFTVEQWATLDLKRAGLEGVSGATETSFAVAEGIRQRFAADAARPVPMLMRFKPRDWVLTGILAGSLVMTFSKWRGRRAVRLAWQVVLIGVFGLWCGDLISLALLAGWSRNGVNWQFAPSLVLLAAAALLVPWATRRQIYCHQLCPHGAAQEWLGRFKKLHIRLPLSLVKYLKLLPALLLVATIVVGLIRPHFDLAALEPFDAWALRGVVLAAAVIAGIGFLASLFVPMAYCRFGCPTGALLKFIRTTGSGDRFGLRDAGAVLLLAVGSSIVFWPSTHAAASVAESTVELHGTCFGTTWNVKTRGEVKDIAALQQRLATELERIESNFSHWRSNSATSRFNAARTTQPIEMPEELVRLIAQCLEMSRISDGAFDITVAPLVKAWGFGPGGVPPHAPTEDEVARLRSFTGWEKLKADTNANTLQKSHPELQIDLGAILQGYGADCLAKLLNASKQTNYLIDVGGEFLARGRWRVGIEDPAQPARSIRVLELENAALATSGTYRAKHSDGKKHWTHLINPHTGNPIEHDTTLLSVLHPSCASADAWATTLIVTGDGQAEALARTNGISTLMVTGGRVVTYQFPRDER</sequence>
<dbReference type="Pfam" id="PF12801">
    <property type="entry name" value="Fer4_5"/>
    <property type="match status" value="2"/>
</dbReference>
<keyword evidence="14" id="KW-1185">Reference proteome</keyword>
<feature type="transmembrane region" description="Helical" evidence="11">
    <location>
        <begin position="477"/>
        <end position="498"/>
    </location>
</feature>
<evidence type="ECO:0000256" key="2">
    <source>
        <dbReference type="ARBA" id="ARBA00011955"/>
    </source>
</evidence>
<evidence type="ECO:0000256" key="4">
    <source>
        <dbReference type="ARBA" id="ARBA00022630"/>
    </source>
</evidence>
<dbReference type="Proteomes" id="UP000003688">
    <property type="component" value="Unassembled WGS sequence"/>
</dbReference>
<proteinExistence type="predicted"/>
<dbReference type="InterPro" id="IPR007329">
    <property type="entry name" value="FMN-bd"/>
</dbReference>
<evidence type="ECO:0000313" key="14">
    <source>
        <dbReference type="Proteomes" id="UP000003688"/>
    </source>
</evidence>
<gene>
    <name evidence="13" type="ORF">Cflav_PD2143</name>
</gene>
<keyword evidence="11" id="KW-1133">Transmembrane helix</keyword>
<dbReference type="PANTHER" id="PTHR30040">
    <property type="entry name" value="THIAMINE BIOSYNTHESIS LIPOPROTEIN APBE"/>
    <property type="match status" value="1"/>
</dbReference>
<evidence type="ECO:0000256" key="11">
    <source>
        <dbReference type="SAM" id="Phobius"/>
    </source>
</evidence>
<feature type="transmembrane region" description="Helical" evidence="11">
    <location>
        <begin position="366"/>
        <end position="383"/>
    </location>
</feature>
<keyword evidence="6" id="KW-0479">Metal-binding</keyword>
<evidence type="ECO:0000256" key="6">
    <source>
        <dbReference type="ARBA" id="ARBA00022723"/>
    </source>
</evidence>
<feature type="transmembrane region" description="Helical" evidence="11">
    <location>
        <begin position="395"/>
        <end position="418"/>
    </location>
</feature>
<keyword evidence="11" id="KW-0472">Membrane</keyword>
<evidence type="ECO:0000256" key="3">
    <source>
        <dbReference type="ARBA" id="ARBA00016337"/>
    </source>
</evidence>
<comment type="catalytic activity">
    <reaction evidence="10">
        <text>L-threonyl-[protein] + FAD = FMN-L-threonyl-[protein] + AMP + H(+)</text>
        <dbReference type="Rhea" id="RHEA:36847"/>
        <dbReference type="Rhea" id="RHEA-COMP:11060"/>
        <dbReference type="Rhea" id="RHEA-COMP:11061"/>
        <dbReference type="ChEBI" id="CHEBI:15378"/>
        <dbReference type="ChEBI" id="CHEBI:30013"/>
        <dbReference type="ChEBI" id="CHEBI:57692"/>
        <dbReference type="ChEBI" id="CHEBI:74257"/>
        <dbReference type="ChEBI" id="CHEBI:456215"/>
        <dbReference type="EC" id="2.7.1.180"/>
    </reaction>
</comment>
<evidence type="ECO:0000259" key="12">
    <source>
        <dbReference type="SMART" id="SM00900"/>
    </source>
</evidence>
<evidence type="ECO:0000256" key="5">
    <source>
        <dbReference type="ARBA" id="ARBA00022679"/>
    </source>
</evidence>
<name>B9XLP4_PEDPL</name>
<dbReference type="GO" id="GO:0046872">
    <property type="term" value="F:metal ion binding"/>
    <property type="evidence" value="ECO:0007669"/>
    <property type="project" value="UniProtKB-KW"/>
</dbReference>
<evidence type="ECO:0000256" key="9">
    <source>
        <dbReference type="ARBA" id="ARBA00031306"/>
    </source>
</evidence>
<evidence type="ECO:0000256" key="1">
    <source>
        <dbReference type="ARBA" id="ARBA00001946"/>
    </source>
</evidence>
<evidence type="ECO:0000256" key="7">
    <source>
        <dbReference type="ARBA" id="ARBA00022827"/>
    </source>
</evidence>
<feature type="domain" description="FMN-binding" evidence="12">
    <location>
        <begin position="120"/>
        <end position="202"/>
    </location>
</feature>
<dbReference type="STRING" id="320771.Cflav_PD2143"/>
<keyword evidence="13" id="KW-0449">Lipoprotein</keyword>
<comment type="cofactor">
    <cofactor evidence="1">
        <name>Mg(2+)</name>
        <dbReference type="ChEBI" id="CHEBI:18420"/>
    </cofactor>
</comment>
<dbReference type="EC" id="2.7.1.180" evidence="2"/>
<dbReference type="AlphaFoldDB" id="B9XLP4"/>
<dbReference type="Pfam" id="PF02424">
    <property type="entry name" value="ApbE"/>
    <property type="match status" value="1"/>
</dbReference>
<dbReference type="SMART" id="SM00900">
    <property type="entry name" value="FMN_bind"/>
    <property type="match status" value="2"/>
</dbReference>
<evidence type="ECO:0000313" key="13">
    <source>
        <dbReference type="EMBL" id="EEF59292.1"/>
    </source>
</evidence>
<evidence type="ECO:0000256" key="8">
    <source>
        <dbReference type="ARBA" id="ARBA00022842"/>
    </source>
</evidence>
<keyword evidence="4" id="KW-0285">Flavoprotein</keyword>
<reference evidence="13 14" key="1">
    <citation type="journal article" date="2011" name="J. Bacteriol.">
        <title>Genome sequence of 'Pedosphaera parvula' Ellin514, an aerobic Verrucomicrobial isolate from pasture soil.</title>
        <authorList>
            <person name="Kant R."/>
            <person name="van Passel M.W."/>
            <person name="Sangwan P."/>
            <person name="Palva A."/>
            <person name="Lucas S."/>
            <person name="Copeland A."/>
            <person name="Lapidus A."/>
            <person name="Glavina Del Rio T."/>
            <person name="Dalin E."/>
            <person name="Tice H."/>
            <person name="Bruce D."/>
            <person name="Goodwin L."/>
            <person name="Pitluck S."/>
            <person name="Chertkov O."/>
            <person name="Larimer F.W."/>
            <person name="Land M.L."/>
            <person name="Hauser L."/>
            <person name="Brettin T.S."/>
            <person name="Detter J.C."/>
            <person name="Han S."/>
            <person name="de Vos W.M."/>
            <person name="Janssen P.H."/>
            <person name="Smidt H."/>
        </authorList>
    </citation>
    <scope>NUCLEOTIDE SEQUENCE [LARGE SCALE GENOMIC DNA]</scope>
    <source>
        <strain evidence="13 14">Ellin514</strain>
    </source>
</reference>
<feature type="transmembrane region" description="Helical" evidence="11">
    <location>
        <begin position="563"/>
        <end position="583"/>
    </location>
</feature>
<dbReference type="PANTHER" id="PTHR30040:SF2">
    <property type="entry name" value="FAD:PROTEIN FMN TRANSFERASE"/>
    <property type="match status" value="1"/>
</dbReference>
<dbReference type="InterPro" id="IPR017896">
    <property type="entry name" value="4Fe4S_Fe-S-bd"/>
</dbReference>
<dbReference type="EMBL" id="ABOX02000030">
    <property type="protein sequence ID" value="EEF59292.1"/>
    <property type="molecule type" value="Genomic_DNA"/>
</dbReference>
<comment type="caution">
    <text evidence="13">The sequence shown here is derived from an EMBL/GenBank/DDBJ whole genome shotgun (WGS) entry which is preliminary data.</text>
</comment>
<evidence type="ECO:0000256" key="10">
    <source>
        <dbReference type="ARBA" id="ARBA00048540"/>
    </source>
</evidence>
<keyword evidence="5" id="KW-0808">Transferase</keyword>
<dbReference type="GO" id="GO:0016020">
    <property type="term" value="C:membrane"/>
    <property type="evidence" value="ECO:0007669"/>
    <property type="project" value="InterPro"/>
</dbReference>
<feature type="domain" description="FMN-binding" evidence="12">
    <location>
        <begin position="262"/>
        <end position="350"/>
    </location>
</feature>
<keyword evidence="8" id="KW-0460">Magnesium</keyword>
<protein>
    <recommendedName>
        <fullName evidence="3">FAD:protein FMN transferase</fullName>
        <ecNumber evidence="2">2.7.1.180</ecNumber>
    </recommendedName>
    <alternativeName>
        <fullName evidence="9">Flavin transferase</fullName>
    </alternativeName>
</protein>
<keyword evidence="11" id="KW-0812">Transmembrane</keyword>
<organism evidence="13 14">
    <name type="scientific">Pedosphaera parvula (strain Ellin514)</name>
    <dbReference type="NCBI Taxonomy" id="320771"/>
    <lineage>
        <taxon>Bacteria</taxon>
        <taxon>Pseudomonadati</taxon>
        <taxon>Verrucomicrobiota</taxon>
        <taxon>Pedosphaerae</taxon>
        <taxon>Pedosphaerales</taxon>
        <taxon>Pedosphaeraceae</taxon>
        <taxon>Pedosphaera</taxon>
    </lineage>
</organism>
<feature type="transmembrane region" description="Helical" evidence="11">
    <location>
        <begin position="518"/>
        <end position="543"/>
    </location>
</feature>
<dbReference type="GO" id="GO:0010181">
    <property type="term" value="F:FMN binding"/>
    <property type="evidence" value="ECO:0007669"/>
    <property type="project" value="InterPro"/>
</dbReference>
<dbReference type="Pfam" id="PF04205">
    <property type="entry name" value="FMN_bind"/>
    <property type="match status" value="1"/>
</dbReference>
<keyword evidence="7" id="KW-0274">FAD</keyword>
<feature type="transmembrane region" description="Helical" evidence="11">
    <location>
        <begin position="424"/>
        <end position="443"/>
    </location>
</feature>
<dbReference type="InterPro" id="IPR024932">
    <property type="entry name" value="ApbE"/>
</dbReference>
<dbReference type="InterPro" id="IPR003374">
    <property type="entry name" value="ApbE-like_sf"/>
</dbReference>
<dbReference type="GO" id="GO:0016740">
    <property type="term" value="F:transferase activity"/>
    <property type="evidence" value="ECO:0007669"/>
    <property type="project" value="UniProtKB-KW"/>
</dbReference>
<accession>B9XLP4</accession>